<name>A0AAN7UGF4_9PEZI</name>
<evidence type="ECO:0000313" key="3">
    <source>
        <dbReference type="Proteomes" id="UP001305414"/>
    </source>
</evidence>
<dbReference type="Proteomes" id="UP001305414">
    <property type="component" value="Unassembled WGS sequence"/>
</dbReference>
<protein>
    <submittedName>
        <fullName evidence="2">Uncharacterized protein</fullName>
    </submittedName>
</protein>
<sequence>MTTISVTPMLPHEVEIHLAYEQLKTHAQDKFQYALTQSDIEELIFSDMWDSLEQFVEYMGQEGVSVGTPIQGTANCKPSPTTQLYSNDELAAMDALILPLDYAVHSRNIGGQIEGFERHIPLEAPNVEDIDARSIFTDYSGDALPLYDSVKLPSYQTSPIEHIYICNDEFSDPPKHPGNPSSTTDSGLEVQTRKRHFAKIHPRLSAKARELKDRLRFHRDTIHTLGEPTLEDSGYSSGERISRTRKLLNKLSHLSPQQALKRVRDTFRSSRFG</sequence>
<organism evidence="2 3">
    <name type="scientific">Xylaria bambusicola</name>
    <dbReference type="NCBI Taxonomy" id="326684"/>
    <lineage>
        <taxon>Eukaryota</taxon>
        <taxon>Fungi</taxon>
        <taxon>Dikarya</taxon>
        <taxon>Ascomycota</taxon>
        <taxon>Pezizomycotina</taxon>
        <taxon>Sordariomycetes</taxon>
        <taxon>Xylariomycetidae</taxon>
        <taxon>Xylariales</taxon>
        <taxon>Xylariaceae</taxon>
        <taxon>Xylaria</taxon>
    </lineage>
</organism>
<gene>
    <name evidence="2" type="ORF">RRF57_000842</name>
</gene>
<keyword evidence="3" id="KW-1185">Reference proteome</keyword>
<proteinExistence type="predicted"/>
<reference evidence="2 3" key="1">
    <citation type="submission" date="2023-10" db="EMBL/GenBank/DDBJ databases">
        <title>Draft genome sequence of Xylaria bambusicola isolate GMP-LS, the root and basal stem rot pathogen of sugarcane in Indonesia.</title>
        <authorList>
            <person name="Selvaraj P."/>
            <person name="Muralishankar V."/>
            <person name="Muruganantham S."/>
            <person name="Sp S."/>
            <person name="Haryani S."/>
            <person name="Lau K.J.X."/>
            <person name="Naqvi N.I."/>
        </authorList>
    </citation>
    <scope>NUCLEOTIDE SEQUENCE [LARGE SCALE GENOMIC DNA]</scope>
    <source>
        <strain evidence="2">GMP-LS</strain>
    </source>
</reference>
<feature type="region of interest" description="Disordered" evidence="1">
    <location>
        <begin position="168"/>
        <end position="189"/>
    </location>
</feature>
<accession>A0AAN7UGF4</accession>
<evidence type="ECO:0000313" key="2">
    <source>
        <dbReference type="EMBL" id="KAK5625126.1"/>
    </source>
</evidence>
<dbReference type="AlphaFoldDB" id="A0AAN7UGF4"/>
<dbReference type="EMBL" id="JAWHQM010000002">
    <property type="protein sequence ID" value="KAK5625126.1"/>
    <property type="molecule type" value="Genomic_DNA"/>
</dbReference>
<evidence type="ECO:0000256" key="1">
    <source>
        <dbReference type="SAM" id="MobiDB-lite"/>
    </source>
</evidence>
<comment type="caution">
    <text evidence="2">The sequence shown here is derived from an EMBL/GenBank/DDBJ whole genome shotgun (WGS) entry which is preliminary data.</text>
</comment>